<name>A0ABS6BCK4_9NOCA</name>
<dbReference type="Proteomes" id="UP000733379">
    <property type="component" value="Unassembled WGS sequence"/>
</dbReference>
<keyword evidence="2" id="KW-1185">Reference proteome</keyword>
<comment type="caution">
    <text evidence="1">The sequence shown here is derived from an EMBL/GenBank/DDBJ whole genome shotgun (WGS) entry which is preliminary data.</text>
</comment>
<accession>A0ABS6BCK4</accession>
<evidence type="ECO:0000313" key="1">
    <source>
        <dbReference type="EMBL" id="MBU3066943.1"/>
    </source>
</evidence>
<organism evidence="1 2">
    <name type="scientific">Nocardia albiluteola</name>
    <dbReference type="NCBI Taxonomy" id="2842303"/>
    <lineage>
        <taxon>Bacteria</taxon>
        <taxon>Bacillati</taxon>
        <taxon>Actinomycetota</taxon>
        <taxon>Actinomycetes</taxon>
        <taxon>Mycobacteriales</taxon>
        <taxon>Nocardiaceae</taxon>
        <taxon>Nocardia</taxon>
    </lineage>
</organism>
<sequence>MSSISSPASADYFSAILHWAKECGDQQRAARRIIGVPTVAHPVEPAMSAWLRDHHADTADLLACEATVFEWPVSAMDRIWR</sequence>
<reference evidence="1 2" key="1">
    <citation type="submission" date="2021-06" db="EMBL/GenBank/DDBJ databases">
        <title>Actinomycetes sequencing.</title>
        <authorList>
            <person name="Shan Q."/>
        </authorList>
    </citation>
    <scope>NUCLEOTIDE SEQUENCE [LARGE SCALE GENOMIC DNA]</scope>
    <source>
        <strain evidence="1 2">NEAU-G5</strain>
    </source>
</reference>
<protein>
    <submittedName>
        <fullName evidence="1">Uncharacterized protein</fullName>
    </submittedName>
</protein>
<gene>
    <name evidence="1" type="ORF">KO481_36155</name>
</gene>
<proteinExistence type="predicted"/>
<evidence type="ECO:0000313" key="2">
    <source>
        <dbReference type="Proteomes" id="UP000733379"/>
    </source>
</evidence>
<dbReference type="EMBL" id="JAHKNI010000017">
    <property type="protein sequence ID" value="MBU3066943.1"/>
    <property type="molecule type" value="Genomic_DNA"/>
</dbReference>
<dbReference type="RefSeq" id="WP_215923016.1">
    <property type="nucleotide sequence ID" value="NZ_JAHKNI010000017.1"/>
</dbReference>